<accession>A0A5B7I7S4</accession>
<evidence type="ECO:0000256" key="1">
    <source>
        <dbReference type="SAM" id="MobiDB-lite"/>
    </source>
</evidence>
<dbReference type="Proteomes" id="UP000324222">
    <property type="component" value="Unassembled WGS sequence"/>
</dbReference>
<gene>
    <name evidence="3" type="ORF">E2C01_072667</name>
</gene>
<protein>
    <recommendedName>
        <fullName evidence="5">Secreted protein</fullName>
    </recommendedName>
</protein>
<name>A0A5B7I7S4_PORTR</name>
<feature type="compositionally biased region" description="Pro residues" evidence="1">
    <location>
        <begin position="27"/>
        <end position="43"/>
    </location>
</feature>
<keyword evidence="2" id="KW-0732">Signal</keyword>
<dbReference type="AlphaFoldDB" id="A0A5B7I7S4"/>
<evidence type="ECO:0000313" key="3">
    <source>
        <dbReference type="EMBL" id="MPC78185.1"/>
    </source>
</evidence>
<sequence>MCTLPPSHFALLSTSLLALCRALASVPSPPSTAPFLSRPPPPHASEDSAKVVVDSSKGN</sequence>
<keyword evidence="4" id="KW-1185">Reference proteome</keyword>
<evidence type="ECO:0000313" key="4">
    <source>
        <dbReference type="Proteomes" id="UP000324222"/>
    </source>
</evidence>
<feature type="chain" id="PRO_5022670192" description="Secreted protein" evidence="2">
    <location>
        <begin position="25"/>
        <end position="59"/>
    </location>
</feature>
<dbReference type="EMBL" id="VSRR010047803">
    <property type="protein sequence ID" value="MPC78185.1"/>
    <property type="molecule type" value="Genomic_DNA"/>
</dbReference>
<proteinExistence type="predicted"/>
<evidence type="ECO:0000256" key="2">
    <source>
        <dbReference type="SAM" id="SignalP"/>
    </source>
</evidence>
<feature type="signal peptide" evidence="2">
    <location>
        <begin position="1"/>
        <end position="24"/>
    </location>
</feature>
<reference evidence="3 4" key="1">
    <citation type="submission" date="2019-05" db="EMBL/GenBank/DDBJ databases">
        <title>Another draft genome of Portunus trituberculatus and its Hox gene families provides insights of decapod evolution.</title>
        <authorList>
            <person name="Jeong J.-H."/>
            <person name="Song I."/>
            <person name="Kim S."/>
            <person name="Choi T."/>
            <person name="Kim D."/>
            <person name="Ryu S."/>
            <person name="Kim W."/>
        </authorList>
    </citation>
    <scope>NUCLEOTIDE SEQUENCE [LARGE SCALE GENOMIC DNA]</scope>
    <source>
        <tissue evidence="3">Muscle</tissue>
    </source>
</reference>
<evidence type="ECO:0008006" key="5">
    <source>
        <dbReference type="Google" id="ProtNLM"/>
    </source>
</evidence>
<feature type="region of interest" description="Disordered" evidence="1">
    <location>
        <begin position="26"/>
        <end position="59"/>
    </location>
</feature>
<comment type="caution">
    <text evidence="3">The sequence shown here is derived from an EMBL/GenBank/DDBJ whole genome shotgun (WGS) entry which is preliminary data.</text>
</comment>
<organism evidence="3 4">
    <name type="scientific">Portunus trituberculatus</name>
    <name type="common">Swimming crab</name>
    <name type="synonym">Neptunus trituberculatus</name>
    <dbReference type="NCBI Taxonomy" id="210409"/>
    <lineage>
        <taxon>Eukaryota</taxon>
        <taxon>Metazoa</taxon>
        <taxon>Ecdysozoa</taxon>
        <taxon>Arthropoda</taxon>
        <taxon>Crustacea</taxon>
        <taxon>Multicrustacea</taxon>
        <taxon>Malacostraca</taxon>
        <taxon>Eumalacostraca</taxon>
        <taxon>Eucarida</taxon>
        <taxon>Decapoda</taxon>
        <taxon>Pleocyemata</taxon>
        <taxon>Brachyura</taxon>
        <taxon>Eubrachyura</taxon>
        <taxon>Portunoidea</taxon>
        <taxon>Portunidae</taxon>
        <taxon>Portuninae</taxon>
        <taxon>Portunus</taxon>
    </lineage>
</organism>